<keyword evidence="4 7" id="KW-0812">Transmembrane</keyword>
<evidence type="ECO:0000313" key="9">
    <source>
        <dbReference type="EMBL" id="GIQ65451.1"/>
    </source>
</evidence>
<evidence type="ECO:0000256" key="7">
    <source>
        <dbReference type="SAM" id="Phobius"/>
    </source>
</evidence>
<accession>A0ABQ4NB43</accession>
<evidence type="ECO:0000256" key="4">
    <source>
        <dbReference type="ARBA" id="ARBA00022692"/>
    </source>
</evidence>
<evidence type="ECO:0000256" key="2">
    <source>
        <dbReference type="ARBA" id="ARBA00022448"/>
    </source>
</evidence>
<keyword evidence="3" id="KW-1003">Cell membrane</keyword>
<dbReference type="PANTHER" id="PTHR43414:SF1">
    <property type="entry name" value="PEPTIDE PERMEASE"/>
    <property type="match status" value="1"/>
</dbReference>
<keyword evidence="6 7" id="KW-0472">Membrane</keyword>
<keyword evidence="2" id="KW-0813">Transport</keyword>
<comment type="subcellular location">
    <subcellularLocation>
        <location evidence="1">Cell membrane</location>
        <topology evidence="1">Multi-pass membrane protein</topology>
    </subcellularLocation>
</comment>
<feature type="domain" description="Major facilitator superfamily (MFS) profile" evidence="8">
    <location>
        <begin position="78"/>
        <end position="271"/>
    </location>
</feature>
<proteinExistence type="predicted"/>
<reference evidence="9 10" key="1">
    <citation type="submission" date="2021-04" db="EMBL/GenBank/DDBJ databases">
        <title>Draft genome sequence of Paenibacillus cisolokensis, LC2-13A.</title>
        <authorList>
            <person name="Uke A."/>
            <person name="Chhe C."/>
            <person name="Baramee S."/>
            <person name="Kosugi A."/>
        </authorList>
    </citation>
    <scope>NUCLEOTIDE SEQUENCE [LARGE SCALE GENOMIC DNA]</scope>
    <source>
        <strain evidence="9 10">LC2-13A</strain>
    </source>
</reference>
<gene>
    <name evidence="9" type="ORF">PACILC2_40190</name>
</gene>
<feature type="transmembrane region" description="Helical" evidence="7">
    <location>
        <begin position="207"/>
        <end position="228"/>
    </location>
</feature>
<dbReference type="InterPro" id="IPR036259">
    <property type="entry name" value="MFS_trans_sf"/>
</dbReference>
<evidence type="ECO:0000259" key="8">
    <source>
        <dbReference type="PROSITE" id="PS50850"/>
    </source>
</evidence>
<dbReference type="Proteomes" id="UP000680304">
    <property type="component" value="Unassembled WGS sequence"/>
</dbReference>
<evidence type="ECO:0000256" key="1">
    <source>
        <dbReference type="ARBA" id="ARBA00004651"/>
    </source>
</evidence>
<evidence type="ECO:0000256" key="5">
    <source>
        <dbReference type="ARBA" id="ARBA00022989"/>
    </source>
</evidence>
<feature type="transmembrane region" description="Helical" evidence="7">
    <location>
        <begin position="144"/>
        <end position="165"/>
    </location>
</feature>
<feature type="transmembrane region" description="Helical" evidence="7">
    <location>
        <begin position="68"/>
        <end position="91"/>
    </location>
</feature>
<evidence type="ECO:0000256" key="3">
    <source>
        <dbReference type="ARBA" id="ARBA00022475"/>
    </source>
</evidence>
<dbReference type="SUPFAM" id="SSF103473">
    <property type="entry name" value="MFS general substrate transporter"/>
    <property type="match status" value="1"/>
</dbReference>
<protein>
    <recommendedName>
        <fullName evidence="8">Major facilitator superfamily (MFS) profile domain-containing protein</fullName>
    </recommendedName>
</protein>
<organism evidence="9 10">
    <name type="scientific">Paenibacillus cisolokensis</name>
    <dbReference type="NCBI Taxonomy" id="1658519"/>
    <lineage>
        <taxon>Bacteria</taxon>
        <taxon>Bacillati</taxon>
        <taxon>Bacillota</taxon>
        <taxon>Bacilli</taxon>
        <taxon>Bacillales</taxon>
        <taxon>Paenibacillaceae</taxon>
        <taxon>Paenibacillus</taxon>
    </lineage>
</organism>
<dbReference type="InterPro" id="IPR020846">
    <property type="entry name" value="MFS_dom"/>
</dbReference>
<dbReference type="Gene3D" id="1.20.1250.20">
    <property type="entry name" value="MFS general substrate transporter like domains"/>
    <property type="match status" value="2"/>
</dbReference>
<dbReference type="InterPro" id="IPR011701">
    <property type="entry name" value="MFS"/>
</dbReference>
<dbReference type="PROSITE" id="PS50850">
    <property type="entry name" value="MFS"/>
    <property type="match status" value="1"/>
</dbReference>
<dbReference type="EMBL" id="BOVJ01000133">
    <property type="protein sequence ID" value="GIQ65451.1"/>
    <property type="molecule type" value="Genomic_DNA"/>
</dbReference>
<name>A0ABQ4NB43_9BACL</name>
<feature type="transmembrane region" description="Helical" evidence="7">
    <location>
        <begin position="171"/>
        <end position="195"/>
    </location>
</feature>
<dbReference type="Pfam" id="PF07690">
    <property type="entry name" value="MFS_1"/>
    <property type="match status" value="1"/>
</dbReference>
<sequence length="271" mass="29281">MQAGTMTGGILGPLFGGLLAEAFGLRRSFVAAAVILLAGTAAVIVWVKEGRANATEAKRAEEEQSEPFTFRMALRSRALVGMLLLLVLFQLSVNMFQPLMTLHIADLQGGLQGAVLSSGFVLSLIGIAGILASPVWGRLGESKGYYRMLTVCLLMSGFIIGMQYFVQNLWLFAIVQFIFGLFMAGIAPIINTLVVQNTDERFRGRSFGLTTSANQLGSMLGPLIGGMLGLVVSIHWIFAATGIIMAGAGASVWLSRRLRFRVKRRNVPYSM</sequence>
<keyword evidence="10" id="KW-1185">Reference proteome</keyword>
<feature type="transmembrane region" description="Helical" evidence="7">
    <location>
        <begin position="111"/>
        <end position="132"/>
    </location>
</feature>
<feature type="transmembrane region" description="Helical" evidence="7">
    <location>
        <begin position="234"/>
        <end position="255"/>
    </location>
</feature>
<dbReference type="PANTHER" id="PTHR43414">
    <property type="entry name" value="MULTIDRUG RESISTANCE PROTEIN MDTG"/>
    <property type="match status" value="1"/>
</dbReference>
<evidence type="ECO:0000256" key="6">
    <source>
        <dbReference type="ARBA" id="ARBA00023136"/>
    </source>
</evidence>
<evidence type="ECO:0000313" key="10">
    <source>
        <dbReference type="Proteomes" id="UP000680304"/>
    </source>
</evidence>
<feature type="transmembrane region" description="Helical" evidence="7">
    <location>
        <begin position="30"/>
        <end position="47"/>
    </location>
</feature>
<comment type="caution">
    <text evidence="9">The sequence shown here is derived from an EMBL/GenBank/DDBJ whole genome shotgun (WGS) entry which is preliminary data.</text>
</comment>
<keyword evidence="5 7" id="KW-1133">Transmembrane helix</keyword>